<dbReference type="Pfam" id="PF07687">
    <property type="entry name" value="M20_dimer"/>
    <property type="match status" value="1"/>
</dbReference>
<feature type="binding site" evidence="2">
    <location>
        <position position="139"/>
    </location>
    <ligand>
        <name>Mn(2+)</name>
        <dbReference type="ChEBI" id="CHEBI:29035"/>
        <label>2</label>
    </ligand>
</feature>
<dbReference type="InterPro" id="IPR011650">
    <property type="entry name" value="Peptidase_M20_dimer"/>
</dbReference>
<protein>
    <submittedName>
        <fullName evidence="4">Amidohydrolase</fullName>
    </submittedName>
</protein>
<feature type="binding site" evidence="2">
    <location>
        <position position="165"/>
    </location>
    <ligand>
        <name>Mn(2+)</name>
        <dbReference type="ChEBI" id="CHEBI:29035"/>
        <label>2</label>
    </ligand>
</feature>
<dbReference type="OrthoDB" id="9777385at2"/>
<proteinExistence type="predicted"/>
<dbReference type="GO" id="GO:0046872">
    <property type="term" value="F:metal ion binding"/>
    <property type="evidence" value="ECO:0007669"/>
    <property type="project" value="UniProtKB-KW"/>
</dbReference>
<comment type="cofactor">
    <cofactor evidence="2">
        <name>Mn(2+)</name>
        <dbReference type="ChEBI" id="CHEBI:29035"/>
    </cofactor>
    <text evidence="2">The Mn(2+) ion enhances activity.</text>
</comment>
<dbReference type="SUPFAM" id="SSF53187">
    <property type="entry name" value="Zn-dependent exopeptidases"/>
    <property type="match status" value="1"/>
</dbReference>
<gene>
    <name evidence="4" type="ORF">D4Q52_04975</name>
</gene>
<feature type="binding site" evidence="2">
    <location>
        <position position="106"/>
    </location>
    <ligand>
        <name>Mn(2+)</name>
        <dbReference type="ChEBI" id="CHEBI:29035"/>
        <label>2</label>
    </ligand>
</feature>
<name>A0A418VK31_RHOPL</name>
<dbReference type="EMBL" id="QYYD01000004">
    <property type="protein sequence ID" value="RJF76503.1"/>
    <property type="molecule type" value="Genomic_DNA"/>
</dbReference>
<comment type="caution">
    <text evidence="4">The sequence shown here is derived from an EMBL/GenBank/DDBJ whole genome shotgun (WGS) entry which is preliminary data.</text>
</comment>
<evidence type="ECO:0000259" key="3">
    <source>
        <dbReference type="Pfam" id="PF07687"/>
    </source>
</evidence>
<dbReference type="GO" id="GO:0050118">
    <property type="term" value="F:N-acetyldiaminopimelate deacetylase activity"/>
    <property type="evidence" value="ECO:0007669"/>
    <property type="project" value="UniProtKB-ARBA"/>
</dbReference>
<dbReference type="Proteomes" id="UP000285523">
    <property type="component" value="Unassembled WGS sequence"/>
</dbReference>
<dbReference type="AlphaFoldDB" id="A0A418VK31"/>
<dbReference type="GO" id="GO:0019877">
    <property type="term" value="P:diaminopimelate biosynthetic process"/>
    <property type="evidence" value="ECO:0007669"/>
    <property type="project" value="UniProtKB-ARBA"/>
</dbReference>
<dbReference type="CDD" id="cd05666">
    <property type="entry name" value="M20_Acy1-like"/>
    <property type="match status" value="1"/>
</dbReference>
<keyword evidence="2" id="KW-0464">Manganese</keyword>
<dbReference type="RefSeq" id="WP_119855449.1">
    <property type="nucleotide sequence ID" value="NZ_QYYD01000004.1"/>
</dbReference>
<dbReference type="NCBIfam" id="TIGR01891">
    <property type="entry name" value="amidohydrolases"/>
    <property type="match status" value="1"/>
</dbReference>
<feature type="domain" description="Peptidase M20 dimerisation" evidence="3">
    <location>
        <begin position="190"/>
        <end position="282"/>
    </location>
</feature>
<keyword evidence="2" id="KW-0479">Metal-binding</keyword>
<dbReference type="PIRSF" id="PIRSF005962">
    <property type="entry name" value="Pept_M20D_amidohydro"/>
    <property type="match status" value="1"/>
</dbReference>
<dbReference type="InterPro" id="IPR017439">
    <property type="entry name" value="Amidohydrolase"/>
</dbReference>
<accession>A0A418VK31</accession>
<reference evidence="4 5" key="1">
    <citation type="submission" date="2018-09" db="EMBL/GenBank/DDBJ databases">
        <title>Draft genome sequence of Rhodopseudomonas palustris 2.1.18.</title>
        <authorList>
            <person name="Robertson S.L."/>
            <person name="Meyer T.E."/>
            <person name="Kyndt J.A."/>
        </authorList>
    </citation>
    <scope>NUCLEOTIDE SEQUENCE [LARGE SCALE GENOMIC DNA]</scope>
    <source>
        <strain evidence="4 5">2.1.18</strain>
    </source>
</reference>
<evidence type="ECO:0000256" key="1">
    <source>
        <dbReference type="ARBA" id="ARBA00022801"/>
    </source>
</evidence>
<dbReference type="InterPro" id="IPR002933">
    <property type="entry name" value="Peptidase_M20"/>
</dbReference>
<dbReference type="FunFam" id="3.30.70.360:FF:000001">
    <property type="entry name" value="N-acetyldiaminopimelate deacetylase"/>
    <property type="match status" value="1"/>
</dbReference>
<dbReference type="Pfam" id="PF01546">
    <property type="entry name" value="Peptidase_M20"/>
    <property type="match status" value="1"/>
</dbReference>
<dbReference type="Gene3D" id="3.30.70.360">
    <property type="match status" value="1"/>
</dbReference>
<evidence type="ECO:0000313" key="4">
    <source>
        <dbReference type="EMBL" id="RJF76503.1"/>
    </source>
</evidence>
<keyword evidence="1 4" id="KW-0378">Hydrolase</keyword>
<sequence length="389" mass="41561">MPIENWTSRYLDELKEFRHDLHRNPELLYDVHRTAQRVAARLREAGVDEVHEGIGGTGVVGIIYGQSRSSGRMIGLRADMDALPILEATGAEWASQVPGKMHACGHDGHTTMLLGAALGLVESRAFDGGVALIFQPAEEGGAGAKAMLDDGLLQRFPIQEFYGMHNRPGLALGTFATGPGAQMGSVDEIIITIEGRGGHAAQPHATIDPVVIAASLIQATQAIVARNLDPLQSAVISITQMAAGDAFNVIPQTVTLRGTVRTLNEPTRDMVEQRLRDLTESIAAGFGAIGTLSYLRHYPVMTNSEVGVDRAVAAAGEVAGAAQVDAAMVPTLGGEDFAFMLNERPGAMIMIGNGDSAPLHHPKFDFNDEVIPWGCSYWTTLVRQRLPLS</sequence>
<evidence type="ECO:0000256" key="2">
    <source>
        <dbReference type="PIRSR" id="PIRSR005962-1"/>
    </source>
</evidence>
<dbReference type="InterPro" id="IPR036264">
    <property type="entry name" value="Bact_exopeptidase_dim_dom"/>
</dbReference>
<feature type="binding site" evidence="2">
    <location>
        <position position="360"/>
    </location>
    <ligand>
        <name>Mn(2+)</name>
        <dbReference type="ChEBI" id="CHEBI:29035"/>
        <label>2</label>
    </ligand>
</feature>
<organism evidence="4 5">
    <name type="scientific">Rhodopseudomonas palustris</name>
    <dbReference type="NCBI Taxonomy" id="1076"/>
    <lineage>
        <taxon>Bacteria</taxon>
        <taxon>Pseudomonadati</taxon>
        <taxon>Pseudomonadota</taxon>
        <taxon>Alphaproteobacteria</taxon>
        <taxon>Hyphomicrobiales</taxon>
        <taxon>Nitrobacteraceae</taxon>
        <taxon>Rhodopseudomonas</taxon>
    </lineage>
</organism>
<evidence type="ECO:0000313" key="5">
    <source>
        <dbReference type="Proteomes" id="UP000285523"/>
    </source>
</evidence>
<dbReference type="PANTHER" id="PTHR11014:SF63">
    <property type="entry name" value="METALLOPEPTIDASE, PUTATIVE (AFU_ORTHOLOGUE AFUA_6G09600)-RELATED"/>
    <property type="match status" value="1"/>
</dbReference>
<dbReference type="PANTHER" id="PTHR11014">
    <property type="entry name" value="PEPTIDASE M20 FAMILY MEMBER"/>
    <property type="match status" value="1"/>
</dbReference>
<dbReference type="SUPFAM" id="SSF55031">
    <property type="entry name" value="Bacterial exopeptidase dimerisation domain"/>
    <property type="match status" value="1"/>
</dbReference>
<dbReference type="Gene3D" id="3.40.630.10">
    <property type="entry name" value="Zn peptidases"/>
    <property type="match status" value="1"/>
</dbReference>
<feature type="binding site" evidence="2">
    <location>
        <position position="104"/>
    </location>
    <ligand>
        <name>Mn(2+)</name>
        <dbReference type="ChEBI" id="CHEBI:29035"/>
        <label>2</label>
    </ligand>
</feature>